<reference evidence="2" key="1">
    <citation type="submission" date="2015-01" db="EMBL/GenBank/DDBJ databases">
        <authorList>
            <person name="Aksoy S."/>
            <person name="Warren W."/>
            <person name="Wilson R.K."/>
        </authorList>
    </citation>
    <scope>NUCLEOTIDE SEQUENCE [LARGE SCALE GENOMIC DNA]</scope>
    <source>
        <strain evidence="2">IAEA</strain>
    </source>
</reference>
<sequence length="157" mass="17940">LQHIESDKRYLTGSCENYIRGFERTIGDQKQSQFLRFIQSLEGGDKVSRSTLLQKMPENITKNWAVSREQAPAKKNCGYCVAQIRIHEYTVLILADYISQLTISDFDAPSRSEDIKTVNHSKLFRAQSPDEELKCLLTATGSLEFRQVILPETNVQL</sequence>
<name>A0A1B0BV38_9MUSC</name>
<protein>
    <submittedName>
        <fullName evidence="1">Uncharacterized protein</fullName>
    </submittedName>
</protein>
<dbReference type="AlphaFoldDB" id="A0A1B0BV38"/>
<organism evidence="1 2">
    <name type="scientific">Glossina palpalis gambiensis</name>
    <dbReference type="NCBI Taxonomy" id="67801"/>
    <lineage>
        <taxon>Eukaryota</taxon>
        <taxon>Metazoa</taxon>
        <taxon>Ecdysozoa</taxon>
        <taxon>Arthropoda</taxon>
        <taxon>Hexapoda</taxon>
        <taxon>Insecta</taxon>
        <taxon>Pterygota</taxon>
        <taxon>Neoptera</taxon>
        <taxon>Endopterygota</taxon>
        <taxon>Diptera</taxon>
        <taxon>Brachycera</taxon>
        <taxon>Muscomorpha</taxon>
        <taxon>Hippoboscoidea</taxon>
        <taxon>Glossinidae</taxon>
        <taxon>Glossina</taxon>
    </lineage>
</organism>
<proteinExistence type="predicted"/>
<dbReference type="VEuPathDB" id="VectorBase:GPPI041370"/>
<dbReference type="Proteomes" id="UP000092460">
    <property type="component" value="Unassembled WGS sequence"/>
</dbReference>
<keyword evidence="2" id="KW-1185">Reference proteome</keyword>
<dbReference type="EMBL" id="JXJN01021065">
    <property type="status" value="NOT_ANNOTATED_CDS"/>
    <property type="molecule type" value="Genomic_DNA"/>
</dbReference>
<reference evidence="1" key="2">
    <citation type="submission" date="2020-05" db="UniProtKB">
        <authorList>
            <consortium name="EnsemblMetazoa"/>
        </authorList>
    </citation>
    <scope>IDENTIFICATION</scope>
    <source>
        <strain evidence="1">IAEA</strain>
    </source>
</reference>
<evidence type="ECO:0000313" key="2">
    <source>
        <dbReference type="Proteomes" id="UP000092460"/>
    </source>
</evidence>
<dbReference type="EnsemblMetazoa" id="GPPI041370-RA">
    <property type="protein sequence ID" value="GPPI041370-PA"/>
    <property type="gene ID" value="GPPI041370"/>
</dbReference>
<evidence type="ECO:0000313" key="1">
    <source>
        <dbReference type="EnsemblMetazoa" id="GPPI041370-PA"/>
    </source>
</evidence>
<accession>A0A1B0BV38</accession>